<proteinExistence type="predicted"/>
<keyword evidence="3" id="KW-1185">Reference proteome</keyword>
<accession>A0A9N8VH47</accession>
<reference evidence="2" key="1">
    <citation type="submission" date="2021-06" db="EMBL/GenBank/DDBJ databases">
        <authorList>
            <person name="Kallberg Y."/>
            <person name="Tangrot J."/>
            <person name="Rosling A."/>
        </authorList>
    </citation>
    <scope>NUCLEOTIDE SEQUENCE</scope>
    <source>
        <strain evidence="2">AZ414A</strain>
    </source>
</reference>
<evidence type="ECO:0000313" key="3">
    <source>
        <dbReference type="Proteomes" id="UP000789706"/>
    </source>
</evidence>
<protein>
    <submittedName>
        <fullName evidence="2">5598_t:CDS:1</fullName>
    </submittedName>
</protein>
<evidence type="ECO:0000259" key="1">
    <source>
        <dbReference type="Pfam" id="PF17832"/>
    </source>
</evidence>
<dbReference type="PANTHER" id="PTHR22798:SF0">
    <property type="entry name" value="MALIGNANT T-CELL-AMPLIFIED SEQUENCE 1"/>
    <property type="match status" value="1"/>
</dbReference>
<dbReference type="EMBL" id="CAJVPK010000111">
    <property type="protein sequence ID" value="CAG8451006.1"/>
    <property type="molecule type" value="Genomic_DNA"/>
</dbReference>
<gene>
    <name evidence="2" type="ORF">DEBURN_LOCUS2133</name>
</gene>
<dbReference type="Pfam" id="PF17832">
    <property type="entry name" value="Pre-PUA"/>
    <property type="match status" value="1"/>
</dbReference>
<dbReference type="PANTHER" id="PTHR22798">
    <property type="entry name" value="MCT-1 PROTEIN"/>
    <property type="match status" value="1"/>
</dbReference>
<name>A0A9N8VH47_9GLOM</name>
<feature type="domain" description="Pre-PUA" evidence="1">
    <location>
        <begin position="5"/>
        <end position="56"/>
    </location>
</feature>
<dbReference type="InterPro" id="IPR016437">
    <property type="entry name" value="MCT-1/Tma20"/>
</dbReference>
<dbReference type="AlphaFoldDB" id="A0A9N8VH47"/>
<dbReference type="OrthoDB" id="10249667at2759"/>
<dbReference type="InterPro" id="IPR041366">
    <property type="entry name" value="Pre-PUA"/>
</dbReference>
<dbReference type="GO" id="GO:0001731">
    <property type="term" value="P:formation of translation preinitiation complex"/>
    <property type="evidence" value="ECO:0007669"/>
    <property type="project" value="TreeGrafter"/>
</dbReference>
<organism evidence="2 3">
    <name type="scientific">Diversispora eburnea</name>
    <dbReference type="NCBI Taxonomy" id="1213867"/>
    <lineage>
        <taxon>Eukaryota</taxon>
        <taxon>Fungi</taxon>
        <taxon>Fungi incertae sedis</taxon>
        <taxon>Mucoromycota</taxon>
        <taxon>Glomeromycotina</taxon>
        <taxon>Glomeromycetes</taxon>
        <taxon>Diversisporales</taxon>
        <taxon>Diversisporaceae</taxon>
        <taxon>Diversispora</taxon>
    </lineage>
</organism>
<comment type="caution">
    <text evidence="2">The sequence shown here is derived from an EMBL/GenBank/DDBJ whole genome shotgun (WGS) entry which is preliminary data.</text>
</comment>
<evidence type="ECO:0000313" key="2">
    <source>
        <dbReference type="EMBL" id="CAG8451006.1"/>
    </source>
</evidence>
<sequence length="61" mass="7155">MFKKFNLKEDIATQSQVKSSVQRSIRSKILEQYKKLESVIEEVLPKKAPLVLVKWQALMIH</sequence>
<dbReference type="Proteomes" id="UP000789706">
    <property type="component" value="Unassembled WGS sequence"/>
</dbReference>
<dbReference type="Gene3D" id="3.10.400.20">
    <property type="match status" value="1"/>
</dbReference>